<proteinExistence type="predicted"/>
<keyword evidence="1" id="KW-0472">Membrane</keyword>
<evidence type="ECO:0000313" key="2">
    <source>
        <dbReference type="EMBL" id="KAK7843923.1"/>
    </source>
</evidence>
<dbReference type="GO" id="GO:0009773">
    <property type="term" value="P:photosynthetic electron transport in photosystem I"/>
    <property type="evidence" value="ECO:0007669"/>
    <property type="project" value="InterPro"/>
</dbReference>
<feature type="transmembrane region" description="Helical" evidence="1">
    <location>
        <begin position="449"/>
        <end position="471"/>
    </location>
</feature>
<dbReference type="EMBL" id="PKMF04000194">
    <property type="protein sequence ID" value="KAK7843923.1"/>
    <property type="molecule type" value="Genomic_DNA"/>
</dbReference>
<organism evidence="2 3">
    <name type="scientific">Quercus suber</name>
    <name type="common">Cork oak</name>
    <dbReference type="NCBI Taxonomy" id="58331"/>
    <lineage>
        <taxon>Eukaryota</taxon>
        <taxon>Viridiplantae</taxon>
        <taxon>Streptophyta</taxon>
        <taxon>Embryophyta</taxon>
        <taxon>Tracheophyta</taxon>
        <taxon>Spermatophyta</taxon>
        <taxon>Magnoliopsida</taxon>
        <taxon>eudicotyledons</taxon>
        <taxon>Gunneridae</taxon>
        <taxon>Pentapetalae</taxon>
        <taxon>rosids</taxon>
        <taxon>fabids</taxon>
        <taxon>Fagales</taxon>
        <taxon>Fagaceae</taxon>
        <taxon>Quercus</taxon>
    </lineage>
</organism>
<name>A0AAW0KYZ8_QUESU</name>
<feature type="non-terminal residue" evidence="2">
    <location>
        <position position="587"/>
    </location>
</feature>
<comment type="caution">
    <text evidence="2">The sequence shown here is derived from an EMBL/GenBank/DDBJ whole genome shotgun (WGS) entry which is preliminary data.</text>
</comment>
<feature type="transmembrane region" description="Helical" evidence="1">
    <location>
        <begin position="402"/>
        <end position="428"/>
    </location>
</feature>
<protein>
    <submittedName>
        <fullName evidence="2">Pgr5-like protein 1b</fullName>
    </submittedName>
</protein>
<sequence>MAGTSASFVPRVVGSSKVLELSRINRRTGAPFSVRISTKPSRSTTNCSCANTEAPSCIFVGPIESASKETLEALYRQAQDAYYSGKPLIVDDMFDRVELKLRWYGSKSVVKYPRCSLRRHSTYADAEEDISQVFALASIWVLFLAFGSSACIVPMIYTVGQANQHAFSSGFYYGIQASTLEFLSVVNGILFMALGSVIGYPIASASVKVLQGLWRNDLVALKGACPNCGEEVFAFVKPNQTNNSPHRADCHVCECLLEFRTKVERSVSRLGTGWVYGRVYLVSRRGRNRRQKWGEMVVNPNKDSFCYMSVDSWTSYIRSVSRLGTGWVYGRVYLVSRRGRNRRQKWAQDAYYSGKPLIVDDMFDRVELKLRWYGSKSVVKYPRCSLRRHSTYADAEEDISQVFALASIWVLFLAFGSSACIVPMIYTVGQANQHAFSSGFYYGIQASTLEFLSVVNGILFMALGSVIGYPIASASENNTCNMVIVIIDPNIIITHALILAVKVLQGLWRNDLVALKGACPNCGEEVFAFVKPNQTNNSPHRADCHVCECLLEFRTKVERSVSRLGTGWVYGRVYLVSRRGRNRRQKW</sequence>
<dbReference type="GO" id="GO:0016730">
    <property type="term" value="F:oxidoreductase activity, acting on iron-sulfur proteins as donors"/>
    <property type="evidence" value="ECO:0007669"/>
    <property type="project" value="InterPro"/>
</dbReference>
<dbReference type="PANTHER" id="PTHR31032:SF2">
    <property type="entry name" value="PGR5-LIKE A PROTEIN"/>
    <property type="match status" value="1"/>
</dbReference>
<feature type="transmembrane region" description="Helical" evidence="1">
    <location>
        <begin position="483"/>
        <end position="501"/>
    </location>
</feature>
<keyword evidence="1" id="KW-1133">Transmembrane helix</keyword>
<feature type="transmembrane region" description="Helical" evidence="1">
    <location>
        <begin position="180"/>
        <end position="203"/>
    </location>
</feature>
<gene>
    <name evidence="2" type="primary">PGRL1B</name>
    <name evidence="2" type="ORF">CFP56_011777</name>
</gene>
<evidence type="ECO:0000256" key="1">
    <source>
        <dbReference type="SAM" id="Phobius"/>
    </source>
</evidence>
<keyword evidence="1" id="KW-0812">Transmembrane</keyword>
<dbReference type="InterPro" id="IPR039987">
    <property type="entry name" value="PGRL1"/>
</dbReference>
<accession>A0AAW0KYZ8</accession>
<reference evidence="2 3" key="1">
    <citation type="journal article" date="2018" name="Sci. Data">
        <title>The draft genome sequence of cork oak.</title>
        <authorList>
            <person name="Ramos A.M."/>
            <person name="Usie A."/>
            <person name="Barbosa P."/>
            <person name="Barros P.M."/>
            <person name="Capote T."/>
            <person name="Chaves I."/>
            <person name="Simoes F."/>
            <person name="Abreu I."/>
            <person name="Carrasquinho I."/>
            <person name="Faro C."/>
            <person name="Guimaraes J.B."/>
            <person name="Mendonca D."/>
            <person name="Nobrega F."/>
            <person name="Rodrigues L."/>
            <person name="Saibo N.J.M."/>
            <person name="Varela M.C."/>
            <person name="Egas C."/>
            <person name="Matos J."/>
            <person name="Miguel C.M."/>
            <person name="Oliveira M.M."/>
            <person name="Ricardo C.P."/>
            <person name="Goncalves S."/>
        </authorList>
    </citation>
    <scope>NUCLEOTIDE SEQUENCE [LARGE SCALE GENOMIC DNA]</scope>
    <source>
        <strain evidence="3">cv. HL8</strain>
    </source>
</reference>
<evidence type="ECO:0000313" key="3">
    <source>
        <dbReference type="Proteomes" id="UP000237347"/>
    </source>
</evidence>
<dbReference type="GO" id="GO:0009535">
    <property type="term" value="C:chloroplast thylakoid membrane"/>
    <property type="evidence" value="ECO:0007669"/>
    <property type="project" value="InterPro"/>
</dbReference>
<dbReference type="Proteomes" id="UP000237347">
    <property type="component" value="Unassembled WGS sequence"/>
</dbReference>
<feature type="transmembrane region" description="Helical" evidence="1">
    <location>
        <begin position="133"/>
        <end position="159"/>
    </location>
</feature>
<dbReference type="PANTHER" id="PTHR31032">
    <property type="entry name" value="PGR5-LIKE PROTEIN 1B, CHLOROPLASTIC"/>
    <property type="match status" value="1"/>
</dbReference>
<dbReference type="AlphaFoldDB" id="A0AAW0KYZ8"/>
<keyword evidence="3" id="KW-1185">Reference proteome</keyword>